<evidence type="ECO:0000256" key="1">
    <source>
        <dbReference type="ARBA" id="ARBA00006844"/>
    </source>
</evidence>
<dbReference type="PROSITE" id="PS51263">
    <property type="entry name" value="ADF_H"/>
    <property type="match status" value="1"/>
</dbReference>
<dbReference type="PRINTS" id="PR00006">
    <property type="entry name" value="COFILIN"/>
</dbReference>
<organism evidence="4 5">
    <name type="scientific">Brachionus plicatilis</name>
    <name type="common">Marine rotifer</name>
    <name type="synonym">Brachionus muelleri</name>
    <dbReference type="NCBI Taxonomy" id="10195"/>
    <lineage>
        <taxon>Eukaryota</taxon>
        <taxon>Metazoa</taxon>
        <taxon>Spiralia</taxon>
        <taxon>Gnathifera</taxon>
        <taxon>Rotifera</taxon>
        <taxon>Eurotatoria</taxon>
        <taxon>Monogononta</taxon>
        <taxon>Pseudotrocha</taxon>
        <taxon>Ploima</taxon>
        <taxon>Brachionidae</taxon>
        <taxon>Brachionus</taxon>
    </lineage>
</organism>
<dbReference type="OrthoDB" id="10249245at2759"/>
<gene>
    <name evidence="4" type="ORF">BpHYR1_054032</name>
</gene>
<dbReference type="Pfam" id="PF00241">
    <property type="entry name" value="Cofilin_ADF"/>
    <property type="match status" value="1"/>
</dbReference>
<dbReference type="InterPro" id="IPR017904">
    <property type="entry name" value="ADF/Cofilin"/>
</dbReference>
<protein>
    <submittedName>
        <fullName evidence="4">Actin depolymerizing factor</fullName>
    </submittedName>
</protein>
<reference evidence="4 5" key="1">
    <citation type="journal article" date="2018" name="Sci. Rep.">
        <title>Genomic signatures of local adaptation to the degree of environmental predictability in rotifers.</title>
        <authorList>
            <person name="Franch-Gras L."/>
            <person name="Hahn C."/>
            <person name="Garcia-Roger E.M."/>
            <person name="Carmona M.J."/>
            <person name="Serra M."/>
            <person name="Gomez A."/>
        </authorList>
    </citation>
    <scope>NUCLEOTIDE SEQUENCE [LARGE SCALE GENOMIC DNA]</scope>
    <source>
        <strain evidence="4">HYR1</strain>
    </source>
</reference>
<dbReference type="AlphaFoldDB" id="A0A3M7QH77"/>
<dbReference type="InterPro" id="IPR002108">
    <property type="entry name" value="ADF-H"/>
</dbReference>
<dbReference type="CDD" id="cd11286">
    <property type="entry name" value="ADF_cofilin_like"/>
    <property type="match status" value="1"/>
</dbReference>
<dbReference type="GO" id="GO:0030042">
    <property type="term" value="P:actin filament depolymerization"/>
    <property type="evidence" value="ECO:0007669"/>
    <property type="project" value="InterPro"/>
</dbReference>
<dbReference type="InterPro" id="IPR029006">
    <property type="entry name" value="ADF-H/Gelsolin-like_dom_sf"/>
</dbReference>
<keyword evidence="2" id="KW-0009">Actin-binding</keyword>
<dbReference type="PANTHER" id="PTHR11913">
    <property type="entry name" value="COFILIN-RELATED"/>
    <property type="match status" value="1"/>
</dbReference>
<feature type="domain" description="ADF-H" evidence="3">
    <location>
        <begin position="4"/>
        <end position="144"/>
    </location>
</feature>
<evidence type="ECO:0000313" key="5">
    <source>
        <dbReference type="Proteomes" id="UP000276133"/>
    </source>
</evidence>
<comment type="caution">
    <text evidence="4">The sequence shown here is derived from an EMBL/GenBank/DDBJ whole genome shotgun (WGS) entry which is preliminary data.</text>
</comment>
<sequence length="148" mass="16619">MSSGVKVDPECIEAFNQFKLGKKDAFLLFGFNQNATKIIVLHKEAKLPDDQKKTKNEQWDNLVSMLPDNDVRYAVADVHYNTSEGPRTDMVFVTWAPETATIKQRMLMASSKDALKNALVGCRTTIQACCYPDLDLKAVVDKFKGTLE</sequence>
<accession>A0A3M7QH77</accession>
<proteinExistence type="inferred from homology"/>
<dbReference type="SUPFAM" id="SSF55753">
    <property type="entry name" value="Actin depolymerizing proteins"/>
    <property type="match status" value="1"/>
</dbReference>
<comment type="similarity">
    <text evidence="1">Belongs to the actin-binding proteins ADF family.</text>
</comment>
<dbReference type="Proteomes" id="UP000276133">
    <property type="component" value="Unassembled WGS sequence"/>
</dbReference>
<dbReference type="Gene3D" id="3.40.20.10">
    <property type="entry name" value="Severin"/>
    <property type="match status" value="1"/>
</dbReference>
<evidence type="ECO:0000259" key="3">
    <source>
        <dbReference type="PROSITE" id="PS51263"/>
    </source>
</evidence>
<dbReference type="SMART" id="SM00102">
    <property type="entry name" value="ADF"/>
    <property type="match status" value="1"/>
</dbReference>
<dbReference type="STRING" id="10195.A0A3M7QH77"/>
<keyword evidence="5" id="KW-1185">Reference proteome</keyword>
<name>A0A3M7QH77_BRAPC</name>
<dbReference type="GO" id="GO:0015629">
    <property type="term" value="C:actin cytoskeleton"/>
    <property type="evidence" value="ECO:0007669"/>
    <property type="project" value="InterPro"/>
</dbReference>
<evidence type="ECO:0000256" key="2">
    <source>
        <dbReference type="ARBA" id="ARBA00023203"/>
    </source>
</evidence>
<dbReference type="GO" id="GO:0003779">
    <property type="term" value="F:actin binding"/>
    <property type="evidence" value="ECO:0007669"/>
    <property type="project" value="UniProtKB-KW"/>
</dbReference>
<dbReference type="EMBL" id="REGN01006246">
    <property type="protein sequence ID" value="RNA10288.1"/>
    <property type="molecule type" value="Genomic_DNA"/>
</dbReference>
<evidence type="ECO:0000313" key="4">
    <source>
        <dbReference type="EMBL" id="RNA10288.1"/>
    </source>
</evidence>